<keyword evidence="2" id="KW-0805">Transcription regulation</keyword>
<dbReference type="InterPro" id="IPR007627">
    <property type="entry name" value="RNA_pol_sigma70_r2"/>
</dbReference>
<dbReference type="Gene3D" id="1.10.10.10">
    <property type="entry name" value="Winged helix-like DNA-binding domain superfamily/Winged helix DNA-binding domain"/>
    <property type="match status" value="1"/>
</dbReference>
<feature type="domain" description="RNA polymerase sigma-70 region 2" evidence="5">
    <location>
        <begin position="13"/>
        <end position="74"/>
    </location>
</feature>
<evidence type="ECO:0000256" key="3">
    <source>
        <dbReference type="ARBA" id="ARBA00023082"/>
    </source>
</evidence>
<name>A0ABW9RVB5_9BACT</name>
<dbReference type="CDD" id="cd06171">
    <property type="entry name" value="Sigma70_r4"/>
    <property type="match status" value="1"/>
</dbReference>
<keyword evidence="3" id="KW-0731">Sigma factor</keyword>
<dbReference type="InterPro" id="IPR013249">
    <property type="entry name" value="RNA_pol_sigma70_r4_t2"/>
</dbReference>
<evidence type="ECO:0000256" key="1">
    <source>
        <dbReference type="ARBA" id="ARBA00010641"/>
    </source>
</evidence>
<evidence type="ECO:0000259" key="6">
    <source>
        <dbReference type="Pfam" id="PF08281"/>
    </source>
</evidence>
<feature type="domain" description="RNA polymerase sigma factor 70 region 4 type 2" evidence="6">
    <location>
        <begin position="101"/>
        <end position="152"/>
    </location>
</feature>
<accession>A0ABW9RVB5</accession>
<dbReference type="Pfam" id="PF08281">
    <property type="entry name" value="Sigma70_r4_2"/>
    <property type="match status" value="1"/>
</dbReference>
<dbReference type="Gene3D" id="1.10.1740.10">
    <property type="match status" value="1"/>
</dbReference>
<dbReference type="SUPFAM" id="SSF88946">
    <property type="entry name" value="Sigma2 domain of RNA polymerase sigma factors"/>
    <property type="match status" value="1"/>
</dbReference>
<dbReference type="Proteomes" id="UP000798808">
    <property type="component" value="Unassembled WGS sequence"/>
</dbReference>
<dbReference type="Pfam" id="PF04542">
    <property type="entry name" value="Sigma70_r2"/>
    <property type="match status" value="1"/>
</dbReference>
<evidence type="ECO:0000259" key="5">
    <source>
        <dbReference type="Pfam" id="PF04542"/>
    </source>
</evidence>
<protein>
    <submittedName>
        <fullName evidence="7">Sigma-70 family RNA polymerase sigma factor</fullName>
    </submittedName>
</protein>
<dbReference type="RefSeq" id="WP_155175462.1">
    <property type="nucleotide sequence ID" value="NZ_BAAAFL010000010.1"/>
</dbReference>
<keyword evidence="4" id="KW-0804">Transcription</keyword>
<dbReference type="PANTHER" id="PTHR43133">
    <property type="entry name" value="RNA POLYMERASE ECF-TYPE SIGMA FACTO"/>
    <property type="match status" value="1"/>
</dbReference>
<organism evidence="7 8">
    <name type="scientific">Fulvivirga kasyanovii</name>
    <dbReference type="NCBI Taxonomy" id="396812"/>
    <lineage>
        <taxon>Bacteria</taxon>
        <taxon>Pseudomonadati</taxon>
        <taxon>Bacteroidota</taxon>
        <taxon>Cytophagia</taxon>
        <taxon>Cytophagales</taxon>
        <taxon>Fulvivirgaceae</taxon>
        <taxon>Fulvivirga</taxon>
    </lineage>
</organism>
<evidence type="ECO:0000313" key="8">
    <source>
        <dbReference type="Proteomes" id="UP000798808"/>
    </source>
</evidence>
<dbReference type="InterPro" id="IPR039425">
    <property type="entry name" value="RNA_pol_sigma-70-like"/>
</dbReference>
<dbReference type="InterPro" id="IPR036388">
    <property type="entry name" value="WH-like_DNA-bd_sf"/>
</dbReference>
<dbReference type="SUPFAM" id="SSF88659">
    <property type="entry name" value="Sigma3 and sigma4 domains of RNA polymerase sigma factors"/>
    <property type="match status" value="1"/>
</dbReference>
<dbReference type="NCBIfam" id="TIGR02937">
    <property type="entry name" value="sigma70-ECF"/>
    <property type="match status" value="1"/>
</dbReference>
<gene>
    <name evidence="7" type="ORF">E1163_24720</name>
</gene>
<evidence type="ECO:0000256" key="2">
    <source>
        <dbReference type="ARBA" id="ARBA00023015"/>
    </source>
</evidence>
<dbReference type="InterPro" id="IPR013325">
    <property type="entry name" value="RNA_pol_sigma_r2"/>
</dbReference>
<sequence length="178" mass="20613">MEKTEIKNIWEDLHGELYRFIAHKVQGDTAADDILQDVFIKVYLHIDQLNDAGKLTSWVYQITRNTIVDYFKQKPKESNAYNESWPDQETDDDLYSSLSNCINSKINKLSPADRDVMLLTYFKGYSQKELAAFLDMSYSGAKNKVQRLRSKLKDSILSCENVEYDKTGKITDYTGKNI</sequence>
<evidence type="ECO:0000313" key="7">
    <source>
        <dbReference type="EMBL" id="MTI28184.1"/>
    </source>
</evidence>
<dbReference type="InterPro" id="IPR014284">
    <property type="entry name" value="RNA_pol_sigma-70_dom"/>
</dbReference>
<proteinExistence type="inferred from homology"/>
<dbReference type="EMBL" id="SMLW01000655">
    <property type="protein sequence ID" value="MTI28184.1"/>
    <property type="molecule type" value="Genomic_DNA"/>
</dbReference>
<dbReference type="InterPro" id="IPR013324">
    <property type="entry name" value="RNA_pol_sigma_r3/r4-like"/>
</dbReference>
<comment type="caution">
    <text evidence="7">The sequence shown here is derived from an EMBL/GenBank/DDBJ whole genome shotgun (WGS) entry which is preliminary data.</text>
</comment>
<reference evidence="7 8" key="1">
    <citation type="submission" date="2019-02" db="EMBL/GenBank/DDBJ databases">
        <authorList>
            <person name="Goldberg S.R."/>
            <person name="Haltli B.A."/>
            <person name="Correa H."/>
            <person name="Russell K.G."/>
        </authorList>
    </citation>
    <scope>NUCLEOTIDE SEQUENCE [LARGE SCALE GENOMIC DNA]</scope>
    <source>
        <strain evidence="7 8">JCM 16186</strain>
    </source>
</reference>
<comment type="similarity">
    <text evidence="1">Belongs to the sigma-70 factor family. ECF subfamily.</text>
</comment>
<evidence type="ECO:0000256" key="4">
    <source>
        <dbReference type="ARBA" id="ARBA00023163"/>
    </source>
</evidence>
<dbReference type="PANTHER" id="PTHR43133:SF62">
    <property type="entry name" value="RNA POLYMERASE SIGMA FACTOR SIGZ"/>
    <property type="match status" value="1"/>
</dbReference>
<keyword evidence="8" id="KW-1185">Reference proteome</keyword>